<feature type="compositionally biased region" description="Basic and acidic residues" evidence="15">
    <location>
        <begin position="339"/>
        <end position="352"/>
    </location>
</feature>
<keyword evidence="9 12" id="KW-0560">Oxidoreductase</keyword>
<dbReference type="EC" id="1.3.1.-" evidence="12"/>
<keyword evidence="14" id="KW-0547">Nucleotide-binding</keyword>
<feature type="domain" description="DUS-like FMN-binding" evidence="16">
    <location>
        <begin position="20"/>
        <end position="335"/>
    </location>
</feature>
<comment type="function">
    <text evidence="2 12">Catalyzes the synthesis of 5,6-dihydrouridine (D), a modified base found in the D-loop of most tRNAs, via the reduction of the C5-C6 double bond in target uridines.</text>
</comment>
<dbReference type="Gene3D" id="1.10.1200.80">
    <property type="entry name" value="Putative flavin oxidoreducatase, domain 2"/>
    <property type="match status" value="1"/>
</dbReference>
<keyword evidence="6 12" id="KW-0819">tRNA processing</keyword>
<dbReference type="RefSeq" id="WP_143313341.1">
    <property type="nucleotide sequence ID" value="NZ_FTMH01000023.1"/>
</dbReference>
<comment type="catalytic activity">
    <reaction evidence="11">
        <text>a 5,6-dihydrouridine in tRNA + NAD(+) = a uridine in tRNA + NADH + H(+)</text>
        <dbReference type="Rhea" id="RHEA:54452"/>
        <dbReference type="Rhea" id="RHEA-COMP:13339"/>
        <dbReference type="Rhea" id="RHEA-COMP:13887"/>
        <dbReference type="ChEBI" id="CHEBI:15378"/>
        <dbReference type="ChEBI" id="CHEBI:57540"/>
        <dbReference type="ChEBI" id="CHEBI:57945"/>
        <dbReference type="ChEBI" id="CHEBI:65315"/>
        <dbReference type="ChEBI" id="CHEBI:74443"/>
    </reaction>
</comment>
<evidence type="ECO:0000256" key="8">
    <source>
        <dbReference type="ARBA" id="ARBA00022884"/>
    </source>
</evidence>
<dbReference type="SUPFAM" id="SSF51395">
    <property type="entry name" value="FMN-linked oxidoreductases"/>
    <property type="match status" value="1"/>
</dbReference>
<evidence type="ECO:0000256" key="14">
    <source>
        <dbReference type="PIRSR" id="PIRSR006621-2"/>
    </source>
</evidence>
<dbReference type="InterPro" id="IPR013785">
    <property type="entry name" value="Aldolase_TIM"/>
</dbReference>
<proteinExistence type="inferred from homology"/>
<dbReference type="NCBIfam" id="TIGR00737">
    <property type="entry name" value="nifR3_yhdG"/>
    <property type="match status" value="1"/>
</dbReference>
<name>A0A9X8R6B1_9CORY</name>
<evidence type="ECO:0000256" key="13">
    <source>
        <dbReference type="PIRSR" id="PIRSR006621-1"/>
    </source>
</evidence>
<evidence type="ECO:0000256" key="10">
    <source>
        <dbReference type="ARBA" id="ARBA00048205"/>
    </source>
</evidence>
<evidence type="ECO:0000259" key="16">
    <source>
        <dbReference type="Pfam" id="PF01207"/>
    </source>
</evidence>
<keyword evidence="18" id="KW-1185">Reference proteome</keyword>
<dbReference type="Proteomes" id="UP000185547">
    <property type="component" value="Unassembled WGS sequence"/>
</dbReference>
<evidence type="ECO:0000313" key="18">
    <source>
        <dbReference type="Proteomes" id="UP000185547"/>
    </source>
</evidence>
<evidence type="ECO:0000256" key="6">
    <source>
        <dbReference type="ARBA" id="ARBA00022694"/>
    </source>
</evidence>
<evidence type="ECO:0000256" key="9">
    <source>
        <dbReference type="ARBA" id="ARBA00023002"/>
    </source>
</evidence>
<dbReference type="EMBL" id="FTMH01000023">
    <property type="protein sequence ID" value="SIQ66004.1"/>
    <property type="molecule type" value="Genomic_DNA"/>
</dbReference>
<comment type="catalytic activity">
    <reaction evidence="10">
        <text>a 5,6-dihydrouridine in tRNA + NADP(+) = a uridine in tRNA + NADPH + H(+)</text>
        <dbReference type="Rhea" id="RHEA:23624"/>
        <dbReference type="Rhea" id="RHEA-COMP:13339"/>
        <dbReference type="Rhea" id="RHEA-COMP:13887"/>
        <dbReference type="ChEBI" id="CHEBI:15378"/>
        <dbReference type="ChEBI" id="CHEBI:57783"/>
        <dbReference type="ChEBI" id="CHEBI:58349"/>
        <dbReference type="ChEBI" id="CHEBI:65315"/>
        <dbReference type="ChEBI" id="CHEBI:74443"/>
    </reaction>
</comment>
<organism evidence="17 18">
    <name type="scientific">Corynebacterium afermentans</name>
    <dbReference type="NCBI Taxonomy" id="38286"/>
    <lineage>
        <taxon>Bacteria</taxon>
        <taxon>Bacillati</taxon>
        <taxon>Actinomycetota</taxon>
        <taxon>Actinomycetes</taxon>
        <taxon>Mycobacteriales</taxon>
        <taxon>Corynebacteriaceae</taxon>
        <taxon>Corynebacterium</taxon>
    </lineage>
</organism>
<keyword evidence="7" id="KW-0521">NADP</keyword>
<evidence type="ECO:0000256" key="11">
    <source>
        <dbReference type="ARBA" id="ARBA00048802"/>
    </source>
</evidence>
<dbReference type="GO" id="GO:0050660">
    <property type="term" value="F:flavin adenine dinucleotide binding"/>
    <property type="evidence" value="ECO:0007669"/>
    <property type="project" value="InterPro"/>
</dbReference>
<evidence type="ECO:0000256" key="15">
    <source>
        <dbReference type="SAM" id="MobiDB-lite"/>
    </source>
</evidence>
<keyword evidence="8" id="KW-0694">RNA-binding</keyword>
<dbReference type="GO" id="GO:0000049">
    <property type="term" value="F:tRNA binding"/>
    <property type="evidence" value="ECO:0007669"/>
    <property type="project" value="UniProtKB-KW"/>
</dbReference>
<dbReference type="GO" id="GO:0017150">
    <property type="term" value="F:tRNA dihydrouridine synthase activity"/>
    <property type="evidence" value="ECO:0007669"/>
    <property type="project" value="InterPro"/>
</dbReference>
<keyword evidence="4 12" id="KW-0285">Flavoprotein</keyword>
<gene>
    <name evidence="17" type="ORF">SAMN05421802_12320</name>
</gene>
<protein>
    <recommendedName>
        <fullName evidence="12">tRNA-dihydrouridine synthase</fullName>
        <ecNumber evidence="12">1.3.1.-</ecNumber>
    </recommendedName>
</protein>
<evidence type="ECO:0000256" key="1">
    <source>
        <dbReference type="ARBA" id="ARBA00001917"/>
    </source>
</evidence>
<feature type="binding site" evidence="14">
    <location>
        <position position="84"/>
    </location>
    <ligand>
        <name>FMN</name>
        <dbReference type="ChEBI" id="CHEBI:58210"/>
    </ligand>
</feature>
<reference evidence="17 18" key="1">
    <citation type="submission" date="2017-01" db="EMBL/GenBank/DDBJ databases">
        <authorList>
            <person name="Varghese N."/>
            <person name="Submissions S."/>
        </authorList>
    </citation>
    <scope>NUCLEOTIDE SEQUENCE [LARGE SCALE GENOMIC DNA]</scope>
    <source>
        <strain evidence="17 18">DSM 44280</strain>
    </source>
</reference>
<comment type="cofactor">
    <cofactor evidence="1 12 14">
        <name>FMN</name>
        <dbReference type="ChEBI" id="CHEBI:58210"/>
    </cofactor>
</comment>
<feature type="compositionally biased region" description="Acidic residues" evidence="15">
    <location>
        <begin position="366"/>
        <end position="375"/>
    </location>
</feature>
<dbReference type="InterPro" id="IPR004652">
    <property type="entry name" value="DusB-like"/>
</dbReference>
<dbReference type="PIRSF" id="PIRSF006621">
    <property type="entry name" value="Dus"/>
    <property type="match status" value="1"/>
</dbReference>
<evidence type="ECO:0000256" key="12">
    <source>
        <dbReference type="PIRNR" id="PIRNR006621"/>
    </source>
</evidence>
<dbReference type="InterPro" id="IPR035587">
    <property type="entry name" value="DUS-like_FMN-bd"/>
</dbReference>
<dbReference type="PANTHER" id="PTHR45846:SF1">
    <property type="entry name" value="TRNA-DIHYDROURIDINE(47) SYNTHASE [NAD(P)(+)]-LIKE"/>
    <property type="match status" value="1"/>
</dbReference>
<dbReference type="InterPro" id="IPR001269">
    <property type="entry name" value="DUS_fam"/>
</dbReference>
<dbReference type="AlphaFoldDB" id="A0A9X8R6B1"/>
<keyword evidence="3" id="KW-0820">tRNA-binding</keyword>
<dbReference type="Pfam" id="PF01207">
    <property type="entry name" value="Dus"/>
    <property type="match status" value="1"/>
</dbReference>
<dbReference type="InterPro" id="IPR018517">
    <property type="entry name" value="tRNA_hU_synthase_CS"/>
</dbReference>
<keyword evidence="5 12" id="KW-0288">FMN</keyword>
<sequence>MTAVAPALTIGGIDLSSPVILAPMAGVTNMPFRVLCREIEEELTGTSSGLYVCEMITARAMVARNKKTLHMTSFADVETPRSMQLYTVDPKFTYEAVRMIVEENIADHVDMNFGCPVPKVTRKGGGCAIPYKRRLYGNIVDAAVRAAEGSGIPVTVKFRIGIDDEHHTHLDAGRIAAEAGAAAVALHARTGAERYSGTAHWDEIGRLVEHMDGTGVPVIGNGDIFAADDAAKMMEQTGCHGVEVGRGCLGRPWLFAQLGAQLRGEEIPPEPTLGQVASIIYRHAELLAAHDGEEHACRDIRKHTGWYLRGFPVGGEFRKSLAQVSSLTELKERLVPIADSEEKAQHADDARGRQGSAGKIALPEGWLDDPQDDTVPEGAEIENNGG</sequence>
<dbReference type="InterPro" id="IPR024036">
    <property type="entry name" value="tRNA-dHydroUridine_Synthase_C"/>
</dbReference>
<comment type="similarity">
    <text evidence="12">Belongs to the dus family.</text>
</comment>
<dbReference type="OrthoDB" id="9764501at2"/>
<dbReference type="PANTHER" id="PTHR45846">
    <property type="entry name" value="TRNA-DIHYDROURIDINE(47) SYNTHASE [NAD(P)(+)]-LIKE"/>
    <property type="match status" value="1"/>
</dbReference>
<evidence type="ECO:0000256" key="4">
    <source>
        <dbReference type="ARBA" id="ARBA00022630"/>
    </source>
</evidence>
<evidence type="ECO:0000256" key="5">
    <source>
        <dbReference type="ARBA" id="ARBA00022643"/>
    </source>
</evidence>
<accession>A0A9X8R6B1</accession>
<feature type="binding site" evidence="14">
    <location>
        <position position="157"/>
    </location>
    <ligand>
        <name>FMN</name>
        <dbReference type="ChEBI" id="CHEBI:58210"/>
    </ligand>
</feature>
<feature type="binding site" evidence="14">
    <location>
        <position position="187"/>
    </location>
    <ligand>
        <name>FMN</name>
        <dbReference type="ChEBI" id="CHEBI:58210"/>
    </ligand>
</feature>
<dbReference type="CDD" id="cd02801">
    <property type="entry name" value="DUS_like_FMN"/>
    <property type="match status" value="1"/>
</dbReference>
<comment type="caution">
    <text evidence="17">The sequence shown here is derived from an EMBL/GenBank/DDBJ whole genome shotgun (WGS) entry which is preliminary data.</text>
</comment>
<evidence type="ECO:0000313" key="17">
    <source>
        <dbReference type="EMBL" id="SIQ66004.1"/>
    </source>
</evidence>
<dbReference type="Gene3D" id="3.20.20.70">
    <property type="entry name" value="Aldolase class I"/>
    <property type="match status" value="1"/>
</dbReference>
<evidence type="ECO:0000256" key="3">
    <source>
        <dbReference type="ARBA" id="ARBA00022555"/>
    </source>
</evidence>
<dbReference type="PROSITE" id="PS01136">
    <property type="entry name" value="UPF0034"/>
    <property type="match status" value="1"/>
</dbReference>
<feature type="active site" description="Proton donor" evidence="13">
    <location>
        <position position="115"/>
    </location>
</feature>
<evidence type="ECO:0000256" key="7">
    <source>
        <dbReference type="ARBA" id="ARBA00022857"/>
    </source>
</evidence>
<feature type="region of interest" description="Disordered" evidence="15">
    <location>
        <begin position="339"/>
        <end position="386"/>
    </location>
</feature>
<feature type="binding site" evidence="14">
    <location>
        <begin position="23"/>
        <end position="25"/>
    </location>
    <ligand>
        <name>FMN</name>
        <dbReference type="ChEBI" id="CHEBI:58210"/>
    </ligand>
</feature>
<evidence type="ECO:0000256" key="2">
    <source>
        <dbReference type="ARBA" id="ARBA00002790"/>
    </source>
</evidence>
<feature type="binding site" evidence="14">
    <location>
        <begin position="245"/>
        <end position="246"/>
    </location>
    <ligand>
        <name>FMN</name>
        <dbReference type="ChEBI" id="CHEBI:58210"/>
    </ligand>
</feature>